<accession>A0ABX0BWE3</accession>
<evidence type="ECO:0000313" key="2">
    <source>
        <dbReference type="Proteomes" id="UP000470404"/>
    </source>
</evidence>
<dbReference type="EMBL" id="JAAGNC010000160">
    <property type="protein sequence ID" value="NEC59932.1"/>
    <property type="molecule type" value="Genomic_DNA"/>
</dbReference>
<name>A0ABX0BWE3_9PSEU</name>
<protein>
    <submittedName>
        <fullName evidence="1">Uncharacterized protein</fullName>
    </submittedName>
</protein>
<proteinExistence type="predicted"/>
<keyword evidence="2" id="KW-1185">Reference proteome</keyword>
<sequence length="104" mass="11493">MTNIEPWQQPAPLARLDRQGRAIFKQGNNAISAEQVKAVHSASIVRNTVALGDVLMSGLDQLRRHEARAAADDPMVAEEYGRIRRLVAELGMSEISRYGQRPGL</sequence>
<dbReference type="Proteomes" id="UP000470404">
    <property type="component" value="Unassembled WGS sequence"/>
</dbReference>
<evidence type="ECO:0000313" key="1">
    <source>
        <dbReference type="EMBL" id="NEC59932.1"/>
    </source>
</evidence>
<comment type="caution">
    <text evidence="1">The sequence shown here is derived from an EMBL/GenBank/DDBJ whole genome shotgun (WGS) entry which is preliminary data.</text>
</comment>
<gene>
    <name evidence="1" type="ORF">G3I59_31190</name>
</gene>
<dbReference type="RefSeq" id="WP_067580305.1">
    <property type="nucleotide sequence ID" value="NZ_JAAGNC010000160.1"/>
</dbReference>
<organism evidence="1 2">
    <name type="scientific">Amycolatopsis rubida</name>
    <dbReference type="NCBI Taxonomy" id="112413"/>
    <lineage>
        <taxon>Bacteria</taxon>
        <taxon>Bacillati</taxon>
        <taxon>Actinomycetota</taxon>
        <taxon>Actinomycetes</taxon>
        <taxon>Pseudonocardiales</taxon>
        <taxon>Pseudonocardiaceae</taxon>
        <taxon>Amycolatopsis</taxon>
    </lineage>
</organism>
<reference evidence="1 2" key="1">
    <citation type="submission" date="2020-01" db="EMBL/GenBank/DDBJ databases">
        <title>Insect and environment-associated Actinomycetes.</title>
        <authorList>
            <person name="Currrie C."/>
            <person name="Chevrette M."/>
            <person name="Carlson C."/>
            <person name="Stubbendieck R."/>
            <person name="Wendt-Pienkowski E."/>
        </authorList>
    </citation>
    <scope>NUCLEOTIDE SEQUENCE [LARGE SCALE GENOMIC DNA]</scope>
    <source>
        <strain evidence="1 2">SID8386</strain>
    </source>
</reference>